<dbReference type="EMBL" id="FZOF01000002">
    <property type="protein sequence ID" value="SNR97235.1"/>
    <property type="molecule type" value="Genomic_DNA"/>
</dbReference>
<dbReference type="AlphaFoldDB" id="A0A239ANK5"/>
<keyword evidence="2" id="KW-1185">Reference proteome</keyword>
<accession>A0A239ANK5</accession>
<evidence type="ECO:0000313" key="1">
    <source>
        <dbReference type="EMBL" id="SNR97235.1"/>
    </source>
</evidence>
<dbReference type="OrthoDB" id="3854560at2"/>
<dbReference type="Proteomes" id="UP000198280">
    <property type="component" value="Unassembled WGS sequence"/>
</dbReference>
<reference evidence="1 2" key="1">
    <citation type="submission" date="2017-06" db="EMBL/GenBank/DDBJ databases">
        <authorList>
            <person name="Kim H.J."/>
            <person name="Triplett B.A."/>
        </authorList>
    </citation>
    <scope>NUCLEOTIDE SEQUENCE [LARGE SCALE GENOMIC DNA]</scope>
    <source>
        <strain evidence="1 2">CGMCC 4.1858</strain>
    </source>
</reference>
<sequence>MLDCTTLRDAAGLLAARYRSLPQSRLRGEVARAGLELARELAARAQRIEFPGREPLTMPDEGVFAIGDQISVAAHDLAAALEPHPELAHERDAAVSRIGDTAARCGL</sequence>
<name>A0A239ANK5_9ACTN</name>
<gene>
    <name evidence="1" type="ORF">SAMN05216252_10270</name>
</gene>
<organism evidence="1 2">
    <name type="scientific">Actinacidiphila glaucinigra</name>
    <dbReference type="NCBI Taxonomy" id="235986"/>
    <lineage>
        <taxon>Bacteria</taxon>
        <taxon>Bacillati</taxon>
        <taxon>Actinomycetota</taxon>
        <taxon>Actinomycetes</taxon>
        <taxon>Kitasatosporales</taxon>
        <taxon>Streptomycetaceae</taxon>
        <taxon>Actinacidiphila</taxon>
    </lineage>
</organism>
<protein>
    <submittedName>
        <fullName evidence="1">Uncharacterized protein</fullName>
    </submittedName>
</protein>
<proteinExistence type="predicted"/>
<dbReference type="RefSeq" id="WP_089222263.1">
    <property type="nucleotide sequence ID" value="NZ_FZOF01000002.1"/>
</dbReference>
<evidence type="ECO:0000313" key="2">
    <source>
        <dbReference type="Proteomes" id="UP000198280"/>
    </source>
</evidence>